<feature type="transmembrane region" description="Helical" evidence="1">
    <location>
        <begin position="168"/>
        <end position="193"/>
    </location>
</feature>
<dbReference type="EMBL" id="CP091196">
    <property type="protein sequence ID" value="UQS25529.1"/>
    <property type="molecule type" value="Genomic_DNA"/>
</dbReference>
<keyword evidence="3" id="KW-1185">Reference proteome</keyword>
<evidence type="ECO:0008006" key="4">
    <source>
        <dbReference type="Google" id="ProtNLM"/>
    </source>
</evidence>
<evidence type="ECO:0000313" key="2">
    <source>
        <dbReference type="EMBL" id="UQS25529.1"/>
    </source>
</evidence>
<reference evidence="2" key="1">
    <citation type="submission" date="2022-01" db="EMBL/GenBank/DDBJ databases">
        <title>PSI-footprinting approach for the identification of protein synthesis inhibitor producers.</title>
        <authorList>
            <person name="Handel F."/>
            <person name="Kulik A."/>
            <person name="Wex K.W."/>
            <person name="Berscheid A."/>
            <person name="Saur J.S."/>
            <person name="Winkler A."/>
            <person name="Wibberg D."/>
            <person name="Kalinowski J."/>
            <person name="Broetz-Oesterhelt H."/>
            <person name="Mast Y."/>
        </authorList>
    </citation>
    <scope>NUCLEOTIDE SEQUENCE</scope>
    <source>
        <strain evidence="2">KNN 49.3e</strain>
    </source>
</reference>
<dbReference type="Proteomes" id="UP000830158">
    <property type="component" value="Chromosome"/>
</dbReference>
<accession>A0ABY4NZP2</accession>
<feature type="transmembrane region" description="Helical" evidence="1">
    <location>
        <begin position="96"/>
        <end position="121"/>
    </location>
</feature>
<proteinExistence type="predicted"/>
<keyword evidence="1" id="KW-0472">Membrane</keyword>
<feature type="transmembrane region" description="Helical" evidence="1">
    <location>
        <begin position="43"/>
        <end position="61"/>
    </location>
</feature>
<evidence type="ECO:0000313" key="3">
    <source>
        <dbReference type="Proteomes" id="UP000830158"/>
    </source>
</evidence>
<name>A0ABY4NZP2_9PSEU</name>
<feature type="transmembrane region" description="Helical" evidence="1">
    <location>
        <begin position="67"/>
        <end position="84"/>
    </location>
</feature>
<keyword evidence="1" id="KW-0812">Transmembrane</keyword>
<gene>
    <name evidence="2" type="ORF">L1857_23300</name>
</gene>
<protein>
    <recommendedName>
        <fullName evidence="4">Intracellular septation protein A</fullName>
    </recommendedName>
</protein>
<keyword evidence="1" id="KW-1133">Transmembrane helix</keyword>
<feature type="transmembrane region" description="Helical" evidence="1">
    <location>
        <begin position="127"/>
        <end position="148"/>
    </location>
</feature>
<feature type="transmembrane region" description="Helical" evidence="1">
    <location>
        <begin position="199"/>
        <end position="218"/>
    </location>
</feature>
<organism evidence="2 3">
    <name type="scientific">Amycolatopsis thermalba</name>
    <dbReference type="NCBI Taxonomy" id="944492"/>
    <lineage>
        <taxon>Bacteria</taxon>
        <taxon>Bacillati</taxon>
        <taxon>Actinomycetota</taxon>
        <taxon>Actinomycetes</taxon>
        <taxon>Pseudonocardiales</taxon>
        <taxon>Pseudonocardiaceae</taxon>
        <taxon>Amycolatopsis</taxon>
    </lineage>
</organism>
<evidence type="ECO:0000256" key="1">
    <source>
        <dbReference type="SAM" id="Phobius"/>
    </source>
</evidence>
<sequence length="245" mass="26422">MSALPPRTQADPWRLEPVHHRASSGERHLVIEIPHLRKTIKDAAILLLETVVIPSVLLALLLNFVGLVPALCAVLGWAAVVIGARRLMKRDMPRTLLLCTAMLVGRAAVALITSSAVVYVLQPAVGSVLMFLIFVGSAMIGRPITARLAKDFVRLPAELFKHRTVNRVFIEVALLWGGSRLIDAAMTIGFLHWGVEAGLMSRGILSGLLTALTVAACVGHGWRKLRRDGVTLRLAGRHTPAPAAA</sequence>